<name>A0A4R5U2U2_9MICC</name>
<protein>
    <submittedName>
        <fullName evidence="1">TIGR02569 family protein</fullName>
    </submittedName>
</protein>
<dbReference type="SUPFAM" id="SSF56112">
    <property type="entry name" value="Protein kinase-like (PK-like)"/>
    <property type="match status" value="1"/>
</dbReference>
<dbReference type="Proteomes" id="UP000295411">
    <property type="component" value="Unassembled WGS sequence"/>
</dbReference>
<dbReference type="InterPro" id="IPR011009">
    <property type="entry name" value="Kinase-like_dom_sf"/>
</dbReference>
<proteinExistence type="predicted"/>
<dbReference type="AlphaFoldDB" id="A0A4R5U2U2"/>
<sequence length="264" mass="28788">MMPQRPVLDAFGISGPLRKLEGGKGSAWLADGLVLKPRDLLPQELEWLDTRARERSDGGPVRLSLPVRSKAGNLLEGGWMAYGYLPGEHSRGRWREKASVALAFSDLFTGEPRPPFLDERDHAWAEADRIAWEESPVVGGRVIPYVPRLVAARRPVDGVPCIIHGDLTCNILEGPGGVPAVIDPTLYYRPVDYAVAIIAVDAVCFEGASLSLLESMSPGQGFPQYLLRALLFRIVTDALNGRPEAAFGAYRHAVERVLALAASR</sequence>
<evidence type="ECO:0000313" key="2">
    <source>
        <dbReference type="Proteomes" id="UP000295411"/>
    </source>
</evidence>
<keyword evidence="2" id="KW-1185">Reference proteome</keyword>
<dbReference type="EMBL" id="SMTK01000001">
    <property type="protein sequence ID" value="TDK27947.1"/>
    <property type="molecule type" value="Genomic_DNA"/>
</dbReference>
<dbReference type="OrthoDB" id="4427130at2"/>
<evidence type="ECO:0000313" key="1">
    <source>
        <dbReference type="EMBL" id="TDK27947.1"/>
    </source>
</evidence>
<accession>A0A4R5U2U2</accession>
<reference evidence="1 2" key="1">
    <citation type="submission" date="2019-03" db="EMBL/GenBank/DDBJ databases">
        <title>Arthrobacter sp. nov., an bacterium isolated from biocrust in Mu Us Desert.</title>
        <authorList>
            <person name="Lixiong L."/>
        </authorList>
    </citation>
    <scope>NUCLEOTIDE SEQUENCE [LARGE SCALE GENOMIC DNA]</scope>
    <source>
        <strain evidence="1 2">SLN-3</strain>
    </source>
</reference>
<dbReference type="RefSeq" id="WP_133402360.1">
    <property type="nucleotide sequence ID" value="NZ_SMTK01000001.1"/>
</dbReference>
<organism evidence="1 2">
    <name type="scientific">Arthrobacter crusticola</name>
    <dbReference type="NCBI Taxonomy" id="2547960"/>
    <lineage>
        <taxon>Bacteria</taxon>
        <taxon>Bacillati</taxon>
        <taxon>Actinomycetota</taxon>
        <taxon>Actinomycetes</taxon>
        <taxon>Micrococcales</taxon>
        <taxon>Micrococcaceae</taxon>
        <taxon>Arthrobacter</taxon>
    </lineage>
</organism>
<gene>
    <name evidence="1" type="ORF">E2F48_02210</name>
</gene>
<comment type="caution">
    <text evidence="1">The sequence shown here is derived from an EMBL/GenBank/DDBJ whole genome shotgun (WGS) entry which is preliminary data.</text>
</comment>